<accession>A0A9W8HX18</accession>
<dbReference type="Proteomes" id="UP001140094">
    <property type="component" value="Unassembled WGS sequence"/>
</dbReference>
<protein>
    <recommendedName>
        <fullName evidence="4">G-protein coupled receptors family 3 profile domain-containing protein</fullName>
    </recommendedName>
</protein>
<comment type="caution">
    <text evidence="2">The sequence shown here is derived from an EMBL/GenBank/DDBJ whole genome shotgun (WGS) entry which is preliminary data.</text>
</comment>
<dbReference type="OrthoDB" id="196547at2759"/>
<feature type="transmembrane region" description="Helical" evidence="1">
    <location>
        <begin position="92"/>
        <end position="114"/>
    </location>
</feature>
<evidence type="ECO:0000313" key="3">
    <source>
        <dbReference type="Proteomes" id="UP001140094"/>
    </source>
</evidence>
<dbReference type="EMBL" id="JANBUO010000178">
    <property type="protein sequence ID" value="KAJ2806577.1"/>
    <property type="molecule type" value="Genomic_DNA"/>
</dbReference>
<evidence type="ECO:0008006" key="4">
    <source>
        <dbReference type="Google" id="ProtNLM"/>
    </source>
</evidence>
<proteinExistence type="predicted"/>
<gene>
    <name evidence="2" type="ORF">H4R20_001636</name>
</gene>
<keyword evidence="1" id="KW-0812">Transmembrane</keyword>
<feature type="transmembrane region" description="Helical" evidence="1">
    <location>
        <begin position="20"/>
        <end position="47"/>
    </location>
</feature>
<feature type="transmembrane region" description="Helical" evidence="1">
    <location>
        <begin position="193"/>
        <end position="214"/>
    </location>
</feature>
<keyword evidence="3" id="KW-1185">Reference proteome</keyword>
<organism evidence="2 3">
    <name type="scientific">Coemansia guatemalensis</name>
    <dbReference type="NCBI Taxonomy" id="2761395"/>
    <lineage>
        <taxon>Eukaryota</taxon>
        <taxon>Fungi</taxon>
        <taxon>Fungi incertae sedis</taxon>
        <taxon>Zoopagomycota</taxon>
        <taxon>Kickxellomycotina</taxon>
        <taxon>Kickxellomycetes</taxon>
        <taxon>Kickxellales</taxon>
        <taxon>Kickxellaceae</taxon>
        <taxon>Coemansia</taxon>
    </lineage>
</organism>
<keyword evidence="1" id="KW-1133">Transmembrane helix</keyword>
<reference evidence="2" key="1">
    <citation type="submission" date="2022-07" db="EMBL/GenBank/DDBJ databases">
        <title>Phylogenomic reconstructions and comparative analyses of Kickxellomycotina fungi.</title>
        <authorList>
            <person name="Reynolds N.K."/>
            <person name="Stajich J.E."/>
            <person name="Barry K."/>
            <person name="Grigoriev I.V."/>
            <person name="Crous P."/>
            <person name="Smith M.E."/>
        </authorList>
    </citation>
    <scope>NUCLEOTIDE SEQUENCE</scope>
    <source>
        <strain evidence="2">NRRL 1565</strain>
    </source>
</reference>
<evidence type="ECO:0000256" key="1">
    <source>
        <dbReference type="SAM" id="Phobius"/>
    </source>
</evidence>
<evidence type="ECO:0000313" key="2">
    <source>
        <dbReference type="EMBL" id="KAJ2806577.1"/>
    </source>
</evidence>
<feature type="non-terminal residue" evidence="2">
    <location>
        <position position="225"/>
    </location>
</feature>
<dbReference type="AlphaFoldDB" id="A0A9W8HX18"/>
<keyword evidence="1" id="KW-0472">Membrane</keyword>
<name>A0A9W8HX18_9FUNG</name>
<feature type="transmembrane region" description="Helical" evidence="1">
    <location>
        <begin position="59"/>
        <end position="80"/>
    </location>
</feature>
<sequence length="225" mass="25408">MDNDDVILEDWLPGTTNYRIRAWTLAGVAIIYTIFVGTTLAMFAVLARNKRSGLEKLSVNLVLIQGVGCYLVGVDGLVTAALNNWACFAKLWLFNIGFMLSLSAMSARACRLLVVYKVHDLTNRLPARAFQQDISSLKDIELPDMLDARLPNEESKRHNIFRRKSAEAKSDLQVIQQLQKYRRLLWYVSNRMLVIYISALMALTIVLTIVVNAVDKQFALSPLQT</sequence>